<feature type="region of interest" description="Disordered" evidence="1">
    <location>
        <begin position="1"/>
        <end position="24"/>
    </location>
</feature>
<sequence length="88" mass="9440">NNNKDNLVDGKEHDDDFQKSISPDIHSLSYGDQTRIQGFRDLNVEFKECNNNSSSGVNATSSLVSAAGLNFTNSTNDFSAAGPLNAAM</sequence>
<protein>
    <submittedName>
        <fullName evidence="2">Uncharacterized protein</fullName>
    </submittedName>
</protein>
<feature type="compositionally biased region" description="Basic and acidic residues" evidence="1">
    <location>
        <begin position="1"/>
        <end position="18"/>
    </location>
</feature>
<organism evidence="2">
    <name type="scientific">Tanacetum cinerariifolium</name>
    <name type="common">Dalmatian daisy</name>
    <name type="synonym">Chrysanthemum cinerariifolium</name>
    <dbReference type="NCBI Taxonomy" id="118510"/>
    <lineage>
        <taxon>Eukaryota</taxon>
        <taxon>Viridiplantae</taxon>
        <taxon>Streptophyta</taxon>
        <taxon>Embryophyta</taxon>
        <taxon>Tracheophyta</taxon>
        <taxon>Spermatophyta</taxon>
        <taxon>Magnoliopsida</taxon>
        <taxon>eudicotyledons</taxon>
        <taxon>Gunneridae</taxon>
        <taxon>Pentapetalae</taxon>
        <taxon>asterids</taxon>
        <taxon>campanulids</taxon>
        <taxon>Asterales</taxon>
        <taxon>Asteraceae</taxon>
        <taxon>Asteroideae</taxon>
        <taxon>Anthemideae</taxon>
        <taxon>Anthemidinae</taxon>
        <taxon>Tanacetum</taxon>
    </lineage>
</organism>
<gene>
    <name evidence="2" type="ORF">Tci_876207</name>
</gene>
<evidence type="ECO:0000313" key="2">
    <source>
        <dbReference type="EMBL" id="GFD04238.1"/>
    </source>
</evidence>
<proteinExistence type="predicted"/>
<accession>A0A699T4A7</accession>
<evidence type="ECO:0000256" key="1">
    <source>
        <dbReference type="SAM" id="MobiDB-lite"/>
    </source>
</evidence>
<feature type="non-terminal residue" evidence="2">
    <location>
        <position position="88"/>
    </location>
</feature>
<dbReference type="AlphaFoldDB" id="A0A699T4A7"/>
<reference evidence="2" key="1">
    <citation type="journal article" date="2019" name="Sci. Rep.">
        <title>Draft genome of Tanacetum cinerariifolium, the natural source of mosquito coil.</title>
        <authorList>
            <person name="Yamashiro T."/>
            <person name="Shiraishi A."/>
            <person name="Satake H."/>
            <person name="Nakayama K."/>
        </authorList>
    </citation>
    <scope>NUCLEOTIDE SEQUENCE</scope>
</reference>
<name>A0A699T4A7_TANCI</name>
<feature type="non-terminal residue" evidence="2">
    <location>
        <position position="1"/>
    </location>
</feature>
<dbReference type="EMBL" id="BKCJ011210308">
    <property type="protein sequence ID" value="GFD04238.1"/>
    <property type="molecule type" value="Genomic_DNA"/>
</dbReference>
<comment type="caution">
    <text evidence="2">The sequence shown here is derived from an EMBL/GenBank/DDBJ whole genome shotgun (WGS) entry which is preliminary data.</text>
</comment>